<dbReference type="EMBL" id="BOOJ01000030">
    <property type="protein sequence ID" value="GIH93152.1"/>
    <property type="molecule type" value="Genomic_DNA"/>
</dbReference>
<organism evidence="3 4">
    <name type="scientific">Planobispora siamensis</name>
    <dbReference type="NCBI Taxonomy" id="936338"/>
    <lineage>
        <taxon>Bacteria</taxon>
        <taxon>Bacillati</taxon>
        <taxon>Actinomycetota</taxon>
        <taxon>Actinomycetes</taxon>
        <taxon>Streptosporangiales</taxon>
        <taxon>Streptosporangiaceae</taxon>
        <taxon>Planobispora</taxon>
    </lineage>
</organism>
<dbReference type="InterPro" id="IPR046112">
    <property type="entry name" value="DUF6049"/>
</dbReference>
<keyword evidence="1" id="KW-0472">Membrane</keyword>
<evidence type="ECO:0000313" key="3">
    <source>
        <dbReference type="EMBL" id="GIH93152.1"/>
    </source>
</evidence>
<keyword evidence="2" id="KW-0732">Signal</keyword>
<sequence length="730" mass="77504">MIRKAAALAVLTATLLFPAAVALPSSASAQTNAAGAATGTAERQSRQSTHVVIESIGPEVAREPAAEIKVSGSVVNSGTETLNGLRTRMYYSSQPFAQRAQMAVYLTGQGFQPGAWQTERYLPQPIPAGGKVPWEYTFTPGALGISRFGVYPLMIEVIDSLGRQVAVQRTFITYMPPGLKVPRTRLSVVLPLIDQPRRADDGTFLDEGLPASLASGKRLGNLLKLAQDTSSFDGLTWMVDPALLDDARAMGRTHWSKSEGKARSRPGDPATAQWLDDLRSALAEVPVVATPYADPDVAALAHNGLDDVTGTGVTTAGRVAKEILGRDVPTSVGWPVGGMIDYDGLDLLASAGVNTVLLDAANLPARLSPDTATTSAGTATAAVPVTTPDAVATLHSVSGPVKALVADAVLSEALGAATSAPGAAQLNRQRFIAETAMISAEPVTGPRTVVVAPPRRWSPDPAYVSGLLETAARLPWLDPTPLDEVRPAKAATARGELAYAEQDRREELGKQYMGSVRRVGSRADLTAAVTVDEDFDAFDMALLRLSSSSWRDRTENAKPYVERVQETIDAHIAKVWITGSELSQLRTLAGNDGEVPISVRNEVKSEKGVKVRVRVTSQAPKLLKIEPYEDEMTILSDQIETIRIPMTSEGSGQTTITVQLTTDDGRKYGQKVKLVVRTTGYTGFALVIVGAALVVMLAAVVMRVLRRRGARRVAAAAPARQTAVPAGNES</sequence>
<feature type="chain" id="PRO_5038778122" description="Secreted protein" evidence="2">
    <location>
        <begin position="30"/>
        <end position="730"/>
    </location>
</feature>
<comment type="caution">
    <text evidence="3">The sequence shown here is derived from an EMBL/GenBank/DDBJ whole genome shotgun (WGS) entry which is preliminary data.</text>
</comment>
<keyword evidence="4" id="KW-1185">Reference proteome</keyword>
<evidence type="ECO:0000313" key="4">
    <source>
        <dbReference type="Proteomes" id="UP000619788"/>
    </source>
</evidence>
<dbReference type="AlphaFoldDB" id="A0A8J3WM53"/>
<proteinExistence type="predicted"/>
<gene>
    <name evidence="3" type="ORF">Psi01_37820</name>
</gene>
<feature type="transmembrane region" description="Helical" evidence="1">
    <location>
        <begin position="681"/>
        <end position="702"/>
    </location>
</feature>
<evidence type="ECO:0000256" key="2">
    <source>
        <dbReference type="SAM" id="SignalP"/>
    </source>
</evidence>
<dbReference type="Proteomes" id="UP000619788">
    <property type="component" value="Unassembled WGS sequence"/>
</dbReference>
<dbReference type="Pfam" id="PF19516">
    <property type="entry name" value="DUF6049"/>
    <property type="match status" value="1"/>
</dbReference>
<accession>A0A8J3WM53</accession>
<dbReference type="RefSeq" id="WP_204065318.1">
    <property type="nucleotide sequence ID" value="NZ_BOOJ01000030.1"/>
</dbReference>
<feature type="signal peptide" evidence="2">
    <location>
        <begin position="1"/>
        <end position="29"/>
    </location>
</feature>
<evidence type="ECO:0000256" key="1">
    <source>
        <dbReference type="SAM" id="Phobius"/>
    </source>
</evidence>
<keyword evidence="1" id="KW-0812">Transmembrane</keyword>
<name>A0A8J3WM53_9ACTN</name>
<protein>
    <recommendedName>
        <fullName evidence="5">Secreted protein</fullName>
    </recommendedName>
</protein>
<reference evidence="3 4" key="1">
    <citation type="submission" date="2021-01" db="EMBL/GenBank/DDBJ databases">
        <title>Whole genome shotgun sequence of Planobispora siamensis NBRC 107568.</title>
        <authorList>
            <person name="Komaki H."/>
            <person name="Tamura T."/>
        </authorList>
    </citation>
    <scope>NUCLEOTIDE SEQUENCE [LARGE SCALE GENOMIC DNA]</scope>
    <source>
        <strain evidence="3 4">NBRC 107568</strain>
    </source>
</reference>
<evidence type="ECO:0008006" key="5">
    <source>
        <dbReference type="Google" id="ProtNLM"/>
    </source>
</evidence>
<keyword evidence="1" id="KW-1133">Transmembrane helix</keyword>